<dbReference type="InterPro" id="IPR027417">
    <property type="entry name" value="P-loop_NTPase"/>
</dbReference>
<evidence type="ECO:0000313" key="7">
    <source>
        <dbReference type="Proteomes" id="UP000030416"/>
    </source>
</evidence>
<dbReference type="InterPro" id="IPR003439">
    <property type="entry name" value="ABC_transporter-like_ATP-bd"/>
</dbReference>
<dbReference type="PANTHER" id="PTHR42711:SF5">
    <property type="entry name" value="ABC TRANSPORTER ATP-BINDING PROTEIN NATA"/>
    <property type="match status" value="1"/>
</dbReference>
<protein>
    <submittedName>
        <fullName evidence="6">ABC transporter ATP-binding protein</fullName>
    </submittedName>
</protein>
<evidence type="ECO:0000256" key="2">
    <source>
        <dbReference type="ARBA" id="ARBA00022448"/>
    </source>
</evidence>
<organism evidence="6 7">
    <name type="scientific">Ureibacillus manganicus DSM 26584</name>
    <dbReference type="NCBI Taxonomy" id="1384049"/>
    <lineage>
        <taxon>Bacteria</taxon>
        <taxon>Bacillati</taxon>
        <taxon>Bacillota</taxon>
        <taxon>Bacilli</taxon>
        <taxon>Bacillales</taxon>
        <taxon>Caryophanaceae</taxon>
        <taxon>Ureibacillus</taxon>
    </lineage>
</organism>
<keyword evidence="7" id="KW-1185">Reference proteome</keyword>
<comment type="similarity">
    <text evidence="1">Belongs to the ABC transporter superfamily.</text>
</comment>
<evidence type="ECO:0000256" key="4">
    <source>
        <dbReference type="ARBA" id="ARBA00022840"/>
    </source>
</evidence>
<dbReference type="Proteomes" id="UP000030416">
    <property type="component" value="Unassembled WGS sequence"/>
</dbReference>
<gene>
    <name evidence="6" type="ORF">CD29_13525</name>
</gene>
<comment type="caution">
    <text evidence="6">The sequence shown here is derived from an EMBL/GenBank/DDBJ whole genome shotgun (WGS) entry which is preliminary data.</text>
</comment>
<dbReference type="CDD" id="cd03263">
    <property type="entry name" value="ABC_subfamily_A"/>
    <property type="match status" value="1"/>
</dbReference>
<dbReference type="GO" id="GO:0005524">
    <property type="term" value="F:ATP binding"/>
    <property type="evidence" value="ECO:0007669"/>
    <property type="project" value="UniProtKB-KW"/>
</dbReference>
<feature type="domain" description="ABC transporter" evidence="5">
    <location>
        <begin position="2"/>
        <end position="231"/>
    </location>
</feature>
<dbReference type="Gene3D" id="3.40.50.300">
    <property type="entry name" value="P-loop containing nucleotide triphosphate hydrolases"/>
    <property type="match status" value="1"/>
</dbReference>
<dbReference type="PANTHER" id="PTHR42711">
    <property type="entry name" value="ABC TRANSPORTER ATP-BINDING PROTEIN"/>
    <property type="match status" value="1"/>
</dbReference>
<accession>A0A0A3HZP2</accession>
<dbReference type="RefSeq" id="WP_036187576.1">
    <property type="nucleotide sequence ID" value="NZ_AVDA01000015.1"/>
</dbReference>
<dbReference type="OrthoDB" id="9804819at2"/>
<dbReference type="STRING" id="1384049.CD29_13525"/>
<dbReference type="GO" id="GO:0016887">
    <property type="term" value="F:ATP hydrolysis activity"/>
    <property type="evidence" value="ECO:0007669"/>
    <property type="project" value="InterPro"/>
</dbReference>
<dbReference type="InterPro" id="IPR003593">
    <property type="entry name" value="AAA+_ATPase"/>
</dbReference>
<dbReference type="InterPro" id="IPR050763">
    <property type="entry name" value="ABC_transporter_ATP-binding"/>
</dbReference>
<evidence type="ECO:0000256" key="3">
    <source>
        <dbReference type="ARBA" id="ARBA00022741"/>
    </source>
</evidence>
<dbReference type="eggNOG" id="COG1131">
    <property type="taxonomic scope" value="Bacteria"/>
</dbReference>
<keyword evidence="3" id="KW-0547">Nucleotide-binding</keyword>
<dbReference type="EMBL" id="JPVN01000015">
    <property type="protein sequence ID" value="KGR77904.1"/>
    <property type="molecule type" value="Genomic_DNA"/>
</dbReference>
<evidence type="ECO:0000259" key="5">
    <source>
        <dbReference type="PROSITE" id="PS50893"/>
    </source>
</evidence>
<dbReference type="SUPFAM" id="SSF52540">
    <property type="entry name" value="P-loop containing nucleoside triphosphate hydrolases"/>
    <property type="match status" value="1"/>
</dbReference>
<dbReference type="Pfam" id="PF00005">
    <property type="entry name" value="ABC_tran"/>
    <property type="match status" value="1"/>
</dbReference>
<proteinExistence type="inferred from homology"/>
<sequence length="242" mass="26939">MIEIKELGKSFGERVAVDCLSLKIREGEFFALLGSNGAGKTTTIKMMSGLQTPTSGDIKISGESIFSNLQEAKQMMNLSPQETAVAPNLSVKENLEFTAKIYGRDKKEAASRAIEMMEKFGLTDRSKTKAKTLSGGLQRRLSIAMAMITKPRIVFLDEPTLGLDVRARRDLWNILLGLKGKMTIILTTHYLEDVETLADRVGIMHNGKLCALGTTNELKEEYQKHSLEEVFLYVTEDLEVFV</sequence>
<keyword evidence="2" id="KW-0813">Transport</keyword>
<dbReference type="PROSITE" id="PS50893">
    <property type="entry name" value="ABC_TRANSPORTER_2"/>
    <property type="match status" value="1"/>
</dbReference>
<dbReference type="SMART" id="SM00382">
    <property type="entry name" value="AAA"/>
    <property type="match status" value="1"/>
</dbReference>
<evidence type="ECO:0000313" key="6">
    <source>
        <dbReference type="EMBL" id="KGR77904.1"/>
    </source>
</evidence>
<evidence type="ECO:0000256" key="1">
    <source>
        <dbReference type="ARBA" id="ARBA00005417"/>
    </source>
</evidence>
<reference evidence="6 7" key="1">
    <citation type="submission" date="2014-02" db="EMBL/GenBank/DDBJ databases">
        <title>Draft genome sequence of Lysinibacillus manganicus DSM 26584T.</title>
        <authorList>
            <person name="Zhang F."/>
            <person name="Wang G."/>
            <person name="Zhang L."/>
        </authorList>
    </citation>
    <scope>NUCLEOTIDE SEQUENCE [LARGE SCALE GENOMIC DNA]</scope>
    <source>
        <strain evidence="6 7">DSM 26584</strain>
    </source>
</reference>
<dbReference type="AlphaFoldDB" id="A0A0A3HZP2"/>
<keyword evidence="4 6" id="KW-0067">ATP-binding</keyword>
<name>A0A0A3HZP2_9BACL</name>